<dbReference type="PANTHER" id="PTHR33540">
    <property type="entry name" value="TRNA THREONYLCARBAMOYLADENOSINE BIOSYNTHESIS PROTEIN TSAE"/>
    <property type="match status" value="1"/>
</dbReference>
<evidence type="ECO:0000256" key="7">
    <source>
        <dbReference type="ARBA" id="ARBA00022741"/>
    </source>
</evidence>
<keyword evidence="5" id="KW-0819">tRNA processing</keyword>
<evidence type="ECO:0000256" key="10">
    <source>
        <dbReference type="ARBA" id="ARBA00032441"/>
    </source>
</evidence>
<protein>
    <recommendedName>
        <fullName evidence="3">tRNA threonylcarbamoyladenosine biosynthesis protein TsaE</fullName>
    </recommendedName>
    <alternativeName>
        <fullName evidence="10">t(6)A37 threonylcarbamoyladenosine biosynthesis protein TsaE</fullName>
    </alternativeName>
</protein>
<accession>A0ABW2V0F6</accession>
<evidence type="ECO:0000256" key="2">
    <source>
        <dbReference type="ARBA" id="ARBA00007599"/>
    </source>
</evidence>
<dbReference type="InterPro" id="IPR003442">
    <property type="entry name" value="T6A_TsaE"/>
</dbReference>
<keyword evidence="8" id="KW-0067">ATP-binding</keyword>
<evidence type="ECO:0000256" key="3">
    <source>
        <dbReference type="ARBA" id="ARBA00019010"/>
    </source>
</evidence>
<dbReference type="RefSeq" id="WP_138790148.1">
    <property type="nucleotide sequence ID" value="NZ_JBHTGQ010000015.1"/>
</dbReference>
<dbReference type="Proteomes" id="UP001596528">
    <property type="component" value="Unassembled WGS sequence"/>
</dbReference>
<sequence>MKEPKRYRYSSNGPADTSRLAEHLARLAGPGSVIGLDGDLGAGKTAFSQAFARALGVEETVNSPTFTIVKEYEGGRLPFYHMDVYRLSAEEADELGLDEYFYGTGATLVEWSSLIGELMPPERLQIRIVHEGGDARTIELEPHGEPYAGWCRILTENGVLTS</sequence>
<evidence type="ECO:0000256" key="4">
    <source>
        <dbReference type="ARBA" id="ARBA00022490"/>
    </source>
</evidence>
<dbReference type="EMBL" id="JBHTGQ010000015">
    <property type="protein sequence ID" value="MFC7749632.1"/>
    <property type="molecule type" value="Genomic_DNA"/>
</dbReference>
<evidence type="ECO:0000313" key="12">
    <source>
        <dbReference type="Proteomes" id="UP001596528"/>
    </source>
</evidence>
<dbReference type="Pfam" id="PF02367">
    <property type="entry name" value="TsaE"/>
    <property type="match status" value="1"/>
</dbReference>
<proteinExistence type="inferred from homology"/>
<evidence type="ECO:0000256" key="1">
    <source>
        <dbReference type="ARBA" id="ARBA00004496"/>
    </source>
</evidence>
<keyword evidence="6" id="KW-0479">Metal-binding</keyword>
<evidence type="ECO:0000256" key="5">
    <source>
        <dbReference type="ARBA" id="ARBA00022694"/>
    </source>
</evidence>
<keyword evidence="4" id="KW-0963">Cytoplasm</keyword>
<comment type="caution">
    <text evidence="11">The sequence shown here is derived from an EMBL/GenBank/DDBJ whole genome shotgun (WGS) entry which is preliminary data.</text>
</comment>
<keyword evidence="7" id="KW-0547">Nucleotide-binding</keyword>
<comment type="subcellular location">
    <subcellularLocation>
        <location evidence="1">Cytoplasm</location>
    </subcellularLocation>
</comment>
<dbReference type="Gene3D" id="3.40.50.300">
    <property type="entry name" value="P-loop containing nucleotide triphosphate hydrolases"/>
    <property type="match status" value="1"/>
</dbReference>
<dbReference type="NCBIfam" id="TIGR00150">
    <property type="entry name" value="T6A_YjeE"/>
    <property type="match status" value="1"/>
</dbReference>
<dbReference type="PANTHER" id="PTHR33540:SF2">
    <property type="entry name" value="TRNA THREONYLCARBAMOYLADENOSINE BIOSYNTHESIS PROTEIN TSAE"/>
    <property type="match status" value="1"/>
</dbReference>
<evidence type="ECO:0000256" key="6">
    <source>
        <dbReference type="ARBA" id="ARBA00022723"/>
    </source>
</evidence>
<dbReference type="SUPFAM" id="SSF52540">
    <property type="entry name" value="P-loop containing nucleoside triphosphate hydrolases"/>
    <property type="match status" value="1"/>
</dbReference>
<keyword evidence="9" id="KW-0460">Magnesium</keyword>
<evidence type="ECO:0000256" key="8">
    <source>
        <dbReference type="ARBA" id="ARBA00022840"/>
    </source>
</evidence>
<comment type="similarity">
    <text evidence="2">Belongs to the TsaE family.</text>
</comment>
<organism evidence="11 12">
    <name type="scientific">Paenibacillus thermoaerophilus</name>
    <dbReference type="NCBI Taxonomy" id="1215385"/>
    <lineage>
        <taxon>Bacteria</taxon>
        <taxon>Bacillati</taxon>
        <taxon>Bacillota</taxon>
        <taxon>Bacilli</taxon>
        <taxon>Bacillales</taxon>
        <taxon>Paenibacillaceae</taxon>
        <taxon>Paenibacillus</taxon>
    </lineage>
</organism>
<keyword evidence="12" id="KW-1185">Reference proteome</keyword>
<name>A0ABW2V0F6_9BACL</name>
<gene>
    <name evidence="11" type="primary">tsaE</name>
    <name evidence="11" type="ORF">ACFQWB_06730</name>
</gene>
<evidence type="ECO:0000313" key="11">
    <source>
        <dbReference type="EMBL" id="MFC7749632.1"/>
    </source>
</evidence>
<evidence type="ECO:0000256" key="9">
    <source>
        <dbReference type="ARBA" id="ARBA00022842"/>
    </source>
</evidence>
<dbReference type="InterPro" id="IPR027417">
    <property type="entry name" value="P-loop_NTPase"/>
</dbReference>
<reference evidence="12" key="1">
    <citation type="journal article" date="2019" name="Int. J. Syst. Evol. Microbiol.">
        <title>The Global Catalogue of Microorganisms (GCM) 10K type strain sequencing project: providing services to taxonomists for standard genome sequencing and annotation.</title>
        <authorList>
            <consortium name="The Broad Institute Genomics Platform"/>
            <consortium name="The Broad Institute Genome Sequencing Center for Infectious Disease"/>
            <person name="Wu L."/>
            <person name="Ma J."/>
        </authorList>
    </citation>
    <scope>NUCLEOTIDE SEQUENCE [LARGE SCALE GENOMIC DNA]</scope>
    <source>
        <strain evidence="12">JCM 18657</strain>
    </source>
</reference>